<dbReference type="HOGENOM" id="CLU_147162_6_1_10"/>
<dbReference type="Pfam" id="PF05016">
    <property type="entry name" value="ParE_toxin"/>
    <property type="match status" value="1"/>
</dbReference>
<dbReference type="Proteomes" id="UP000008461">
    <property type="component" value="Chromosome"/>
</dbReference>
<dbReference type="STRING" id="760192.Halhy_2690"/>
<keyword evidence="3" id="KW-1185">Reference proteome</keyword>
<accession>F4L0V4</accession>
<evidence type="ECO:0000313" key="3">
    <source>
        <dbReference type="Proteomes" id="UP000008461"/>
    </source>
</evidence>
<dbReference type="EMBL" id="CP002691">
    <property type="protein sequence ID" value="AEE50558.1"/>
    <property type="molecule type" value="Genomic_DNA"/>
</dbReference>
<keyword evidence="1" id="KW-1277">Toxin-antitoxin system</keyword>
<dbReference type="SUPFAM" id="SSF143011">
    <property type="entry name" value="RelE-like"/>
    <property type="match status" value="1"/>
</dbReference>
<protein>
    <submittedName>
        <fullName evidence="2">Plasmid stabilization system</fullName>
    </submittedName>
</protein>
<dbReference type="InterPro" id="IPR007712">
    <property type="entry name" value="RelE/ParE_toxin"/>
</dbReference>
<dbReference type="InterPro" id="IPR035093">
    <property type="entry name" value="RelE/ParE_toxin_dom_sf"/>
</dbReference>
<dbReference type="AlphaFoldDB" id="F4L0V4"/>
<gene>
    <name evidence="2" type="ordered locus">Halhy_2690</name>
</gene>
<proteinExistence type="predicted"/>
<name>F4L0V4_HALH1</name>
<dbReference type="Gene3D" id="3.30.2310.20">
    <property type="entry name" value="RelE-like"/>
    <property type="match status" value="1"/>
</dbReference>
<dbReference type="eggNOG" id="COG3668">
    <property type="taxonomic scope" value="Bacteria"/>
</dbReference>
<dbReference type="KEGG" id="hhy:Halhy_2690"/>
<dbReference type="RefSeq" id="WP_013765106.1">
    <property type="nucleotide sequence ID" value="NC_015510.1"/>
</dbReference>
<organism evidence="2 3">
    <name type="scientific">Haliscomenobacter hydrossis (strain ATCC 27775 / DSM 1100 / LMG 10767 / O)</name>
    <dbReference type="NCBI Taxonomy" id="760192"/>
    <lineage>
        <taxon>Bacteria</taxon>
        <taxon>Pseudomonadati</taxon>
        <taxon>Bacteroidota</taxon>
        <taxon>Saprospiria</taxon>
        <taxon>Saprospirales</taxon>
        <taxon>Haliscomenobacteraceae</taxon>
        <taxon>Haliscomenobacter</taxon>
    </lineage>
</organism>
<evidence type="ECO:0000313" key="2">
    <source>
        <dbReference type="EMBL" id="AEE50558.1"/>
    </source>
</evidence>
<sequence>MANSYQIVVTPRAEQKLEDIVFYVKENASEETAEKVRKGILETIKSLAKMPTAHPLVPEISTEQVVFRRIMKWSYRIIYTIKENELTVVVVEINHEKEDLEKLKGVIL</sequence>
<evidence type="ECO:0000256" key="1">
    <source>
        <dbReference type="ARBA" id="ARBA00022649"/>
    </source>
</evidence>
<reference key="2">
    <citation type="submission" date="2011-04" db="EMBL/GenBank/DDBJ databases">
        <title>Complete sequence of chromosome of Haliscomenobacter hydrossis DSM 1100.</title>
        <authorList>
            <consortium name="US DOE Joint Genome Institute (JGI-PGF)"/>
            <person name="Lucas S."/>
            <person name="Han J."/>
            <person name="Lapidus A."/>
            <person name="Bruce D."/>
            <person name="Goodwin L."/>
            <person name="Pitluck S."/>
            <person name="Peters L."/>
            <person name="Kyrpides N."/>
            <person name="Mavromatis K."/>
            <person name="Ivanova N."/>
            <person name="Ovchinnikova G."/>
            <person name="Pagani I."/>
            <person name="Daligault H."/>
            <person name="Detter J.C."/>
            <person name="Han C."/>
            <person name="Land M."/>
            <person name="Hauser L."/>
            <person name="Markowitz V."/>
            <person name="Cheng J.-F."/>
            <person name="Hugenholtz P."/>
            <person name="Woyke T."/>
            <person name="Wu D."/>
            <person name="Verbarg S."/>
            <person name="Frueling A."/>
            <person name="Brambilla E."/>
            <person name="Klenk H.-P."/>
            <person name="Eisen J.A."/>
        </authorList>
    </citation>
    <scope>NUCLEOTIDE SEQUENCE</scope>
    <source>
        <strain>DSM 1100</strain>
    </source>
</reference>
<reference evidence="2 3" key="1">
    <citation type="journal article" date="2011" name="Stand. Genomic Sci.">
        <title>Complete genome sequence of Haliscomenobacter hydrossis type strain (O).</title>
        <authorList>
            <consortium name="US DOE Joint Genome Institute (JGI-PGF)"/>
            <person name="Daligault H."/>
            <person name="Lapidus A."/>
            <person name="Zeytun A."/>
            <person name="Nolan M."/>
            <person name="Lucas S."/>
            <person name="Del Rio T.G."/>
            <person name="Tice H."/>
            <person name="Cheng J.F."/>
            <person name="Tapia R."/>
            <person name="Han C."/>
            <person name="Goodwin L."/>
            <person name="Pitluck S."/>
            <person name="Liolios K."/>
            <person name="Pagani I."/>
            <person name="Ivanova N."/>
            <person name="Huntemann M."/>
            <person name="Mavromatis K."/>
            <person name="Mikhailova N."/>
            <person name="Pati A."/>
            <person name="Chen A."/>
            <person name="Palaniappan K."/>
            <person name="Land M."/>
            <person name="Hauser L."/>
            <person name="Brambilla E.M."/>
            <person name="Rohde M."/>
            <person name="Verbarg S."/>
            <person name="Goker M."/>
            <person name="Bristow J."/>
            <person name="Eisen J.A."/>
            <person name="Markowitz V."/>
            <person name="Hugenholtz P."/>
            <person name="Kyrpides N.C."/>
            <person name="Klenk H.P."/>
            <person name="Woyke T."/>
        </authorList>
    </citation>
    <scope>NUCLEOTIDE SEQUENCE [LARGE SCALE GENOMIC DNA]</scope>
    <source>
        <strain evidence="3">ATCC 27775 / DSM 1100 / LMG 10767 / O</strain>
    </source>
</reference>
<dbReference type="OrthoDB" id="1495582at2"/>